<evidence type="ECO:0000313" key="3">
    <source>
        <dbReference type="EMBL" id="ADI15290.1"/>
    </source>
</evidence>
<proteinExistence type="inferred from homology"/>
<protein>
    <submittedName>
        <fullName evidence="3">UspA domain protein</fullName>
    </submittedName>
</protein>
<keyword evidence="4" id="KW-1185">Reference proteome</keyword>
<reference evidence="4" key="1">
    <citation type="submission" date="2010-05" db="EMBL/GenBank/DDBJ databases">
        <title>The complete genome of Truepera radiovictris DSM 17093.</title>
        <authorList>
            <consortium name="US DOE Joint Genome Institute (JGI-PGF)"/>
            <person name="Lucas S."/>
            <person name="Copeland A."/>
            <person name="Lapidus A."/>
            <person name="Glavina del Rio T."/>
            <person name="Dalin E."/>
            <person name="Tice H."/>
            <person name="Bruce D."/>
            <person name="Goodwin L."/>
            <person name="Pitluck S."/>
            <person name="Kyrpides N."/>
            <person name="Mavromatis K."/>
            <person name="Ovchinnikova G."/>
            <person name="Munk A.C."/>
            <person name="Detter J.C."/>
            <person name="Han C."/>
            <person name="Tapia R."/>
            <person name="Land M."/>
            <person name="Hauser L."/>
            <person name="Markowitz V."/>
            <person name="Cheng J.-F."/>
            <person name="Hugenholtz P."/>
            <person name="Woyke T."/>
            <person name="Wu D."/>
            <person name="Tindall B."/>
            <person name="Pomrenke H.G."/>
            <person name="Brambilla E."/>
            <person name="Klenk H.-P."/>
            <person name="Eisen J.A."/>
        </authorList>
    </citation>
    <scope>NUCLEOTIDE SEQUENCE [LARGE SCALE GENOMIC DNA]</scope>
    <source>
        <strain evidence="4">DSM 17093 / CIP 108686 / LMG 22925 / RQ-24</strain>
    </source>
</reference>
<dbReference type="KEGG" id="tra:Trad_2178"/>
<dbReference type="Proteomes" id="UP000000379">
    <property type="component" value="Chromosome"/>
</dbReference>
<reference evidence="3 4" key="2">
    <citation type="journal article" date="2011" name="Stand. Genomic Sci.">
        <title>Complete genome sequence of Truepera radiovictrix type strain (RQ-24).</title>
        <authorList>
            <person name="Ivanova N."/>
            <person name="Rohde C."/>
            <person name="Munk C."/>
            <person name="Nolan M."/>
            <person name="Lucas S."/>
            <person name="Del Rio T.G."/>
            <person name="Tice H."/>
            <person name="Deshpande S."/>
            <person name="Cheng J.F."/>
            <person name="Tapia R."/>
            <person name="Han C."/>
            <person name="Goodwin L."/>
            <person name="Pitluck S."/>
            <person name="Liolios K."/>
            <person name="Mavromatis K."/>
            <person name="Mikhailova N."/>
            <person name="Pati A."/>
            <person name="Chen A."/>
            <person name="Palaniappan K."/>
            <person name="Land M."/>
            <person name="Hauser L."/>
            <person name="Chang Y.J."/>
            <person name="Jeffries C.D."/>
            <person name="Brambilla E."/>
            <person name="Rohde M."/>
            <person name="Goker M."/>
            <person name="Tindall B.J."/>
            <person name="Woyke T."/>
            <person name="Bristow J."/>
            <person name="Eisen J.A."/>
            <person name="Markowitz V."/>
            <person name="Hugenholtz P."/>
            <person name="Kyrpides N.C."/>
            <person name="Klenk H.P."/>
            <person name="Lapidus A."/>
        </authorList>
    </citation>
    <scope>NUCLEOTIDE SEQUENCE [LARGE SCALE GENOMIC DNA]</scope>
    <source>
        <strain evidence="4">DSM 17093 / CIP 108686 / LMG 22925 / RQ-24</strain>
    </source>
</reference>
<dbReference type="HOGENOM" id="CLU_049301_5_1_0"/>
<comment type="similarity">
    <text evidence="1">Belongs to the universal stress protein A family.</text>
</comment>
<feature type="domain" description="UspA" evidence="2">
    <location>
        <begin position="180"/>
        <end position="300"/>
    </location>
</feature>
<evidence type="ECO:0000313" key="4">
    <source>
        <dbReference type="Proteomes" id="UP000000379"/>
    </source>
</evidence>
<dbReference type="PRINTS" id="PR01438">
    <property type="entry name" value="UNVRSLSTRESS"/>
</dbReference>
<dbReference type="InterPro" id="IPR006016">
    <property type="entry name" value="UspA"/>
</dbReference>
<dbReference type="EMBL" id="CP002049">
    <property type="protein sequence ID" value="ADI15290.1"/>
    <property type="molecule type" value="Genomic_DNA"/>
</dbReference>
<name>D7CRW2_TRURR</name>
<dbReference type="PANTHER" id="PTHR46268">
    <property type="entry name" value="STRESS RESPONSE PROTEIN NHAX"/>
    <property type="match status" value="1"/>
</dbReference>
<dbReference type="OrthoDB" id="9804721at2"/>
<dbReference type="PANTHER" id="PTHR46268:SF6">
    <property type="entry name" value="UNIVERSAL STRESS PROTEIN UP12"/>
    <property type="match status" value="1"/>
</dbReference>
<dbReference type="eggNOG" id="COG0589">
    <property type="taxonomic scope" value="Bacteria"/>
</dbReference>
<dbReference type="CDD" id="cd00293">
    <property type="entry name" value="USP-like"/>
    <property type="match status" value="2"/>
</dbReference>
<evidence type="ECO:0000259" key="2">
    <source>
        <dbReference type="Pfam" id="PF00582"/>
    </source>
</evidence>
<sequence length="302" mass="31452">MIHTDPTLSAVRLAVDGSPYAEAAARYAALLSRRLALPLYAVHVIDTGLLGGASLGDFGSVGGDLGASTLAAPLVELGGAFEPAQGTSVYEALETRARELLGRARELAEGEGAEHVFAEVRAGFAADALLESVGEGELLVLGRQGEGTRDAARLGGVAERVLRRAPGAVLVTPERFREPRRVVFAYDGSEPAAQVLPYAVALAARLELPLAAVSVRGEGREEDPLAGAHLEAVHYAASRRGELTLSKHVLEGEVVPAIVETLQEGDLLAIGAFGEGRLSAFFRGSTTEALLRGAEVPVLLHG</sequence>
<organism evidence="3 4">
    <name type="scientific">Truepera radiovictrix (strain DSM 17093 / CIP 108686 / LMG 22925 / RQ-24)</name>
    <dbReference type="NCBI Taxonomy" id="649638"/>
    <lineage>
        <taxon>Bacteria</taxon>
        <taxon>Thermotogati</taxon>
        <taxon>Deinococcota</taxon>
        <taxon>Deinococci</taxon>
        <taxon>Trueperales</taxon>
        <taxon>Trueperaceae</taxon>
        <taxon>Truepera</taxon>
    </lineage>
</organism>
<accession>D7CRW2</accession>
<feature type="domain" description="UspA" evidence="2">
    <location>
        <begin position="13"/>
        <end position="173"/>
    </location>
</feature>
<dbReference type="InterPro" id="IPR006015">
    <property type="entry name" value="Universal_stress_UspA"/>
</dbReference>
<dbReference type="Pfam" id="PF00582">
    <property type="entry name" value="Usp"/>
    <property type="match status" value="2"/>
</dbReference>
<dbReference type="Gene3D" id="3.40.50.12370">
    <property type="match status" value="1"/>
</dbReference>
<dbReference type="AlphaFoldDB" id="D7CRW2"/>
<evidence type="ECO:0000256" key="1">
    <source>
        <dbReference type="ARBA" id="ARBA00008791"/>
    </source>
</evidence>
<dbReference type="RefSeq" id="WP_013178654.1">
    <property type="nucleotide sequence ID" value="NC_014221.1"/>
</dbReference>
<dbReference type="STRING" id="649638.Trad_2178"/>
<dbReference type="SUPFAM" id="SSF52402">
    <property type="entry name" value="Adenine nucleotide alpha hydrolases-like"/>
    <property type="match status" value="2"/>
</dbReference>
<gene>
    <name evidence="3" type="ordered locus">Trad_2178</name>
</gene>